<dbReference type="Proteomes" id="UP001176961">
    <property type="component" value="Unassembled WGS sequence"/>
</dbReference>
<feature type="chain" id="PRO_5041271214" evidence="1">
    <location>
        <begin position="20"/>
        <end position="69"/>
    </location>
</feature>
<evidence type="ECO:0000313" key="2">
    <source>
        <dbReference type="EMBL" id="CAJ0589693.1"/>
    </source>
</evidence>
<evidence type="ECO:0000256" key="1">
    <source>
        <dbReference type="SAM" id="SignalP"/>
    </source>
</evidence>
<keyword evidence="3" id="KW-1185">Reference proteome</keyword>
<gene>
    <name evidence="2" type="ORF">CYNAS_LOCUS1676</name>
</gene>
<sequence>MKVFALILVVLLNLKAVWSIRLAILPPVLSQNSWSNIGFPNSLRFVDEVPRRNVREPRKNYPASFWFRG</sequence>
<protein>
    <submittedName>
        <fullName evidence="2">Uncharacterized protein</fullName>
    </submittedName>
</protein>
<evidence type="ECO:0000313" key="3">
    <source>
        <dbReference type="Proteomes" id="UP001176961"/>
    </source>
</evidence>
<reference evidence="2" key="1">
    <citation type="submission" date="2023-07" db="EMBL/GenBank/DDBJ databases">
        <authorList>
            <consortium name="CYATHOMIX"/>
        </authorList>
    </citation>
    <scope>NUCLEOTIDE SEQUENCE</scope>
    <source>
        <strain evidence="2">N/A</strain>
    </source>
</reference>
<dbReference type="AlphaFoldDB" id="A0AA36DNG8"/>
<keyword evidence="1" id="KW-0732">Signal</keyword>
<feature type="signal peptide" evidence="1">
    <location>
        <begin position="1"/>
        <end position="19"/>
    </location>
</feature>
<comment type="caution">
    <text evidence="2">The sequence shown here is derived from an EMBL/GenBank/DDBJ whole genome shotgun (WGS) entry which is preliminary data.</text>
</comment>
<proteinExistence type="predicted"/>
<organism evidence="2 3">
    <name type="scientific">Cylicocyclus nassatus</name>
    <name type="common">Nematode worm</name>
    <dbReference type="NCBI Taxonomy" id="53992"/>
    <lineage>
        <taxon>Eukaryota</taxon>
        <taxon>Metazoa</taxon>
        <taxon>Ecdysozoa</taxon>
        <taxon>Nematoda</taxon>
        <taxon>Chromadorea</taxon>
        <taxon>Rhabditida</taxon>
        <taxon>Rhabditina</taxon>
        <taxon>Rhabditomorpha</taxon>
        <taxon>Strongyloidea</taxon>
        <taxon>Strongylidae</taxon>
        <taxon>Cylicocyclus</taxon>
    </lineage>
</organism>
<dbReference type="EMBL" id="CATQJL010000001">
    <property type="protein sequence ID" value="CAJ0589693.1"/>
    <property type="molecule type" value="Genomic_DNA"/>
</dbReference>
<accession>A0AA36DNG8</accession>
<name>A0AA36DNG8_CYLNA</name>